<comment type="subcellular location">
    <subcellularLocation>
        <location evidence="1">Membrane</location>
        <topology evidence="1">Multi-pass membrane protein</topology>
    </subcellularLocation>
</comment>
<dbReference type="EMBL" id="JACTNZ010000007">
    <property type="protein sequence ID" value="KAG5541311.1"/>
    <property type="molecule type" value="Genomic_DNA"/>
</dbReference>
<keyword evidence="5 10" id="KW-0812">Transmembrane</keyword>
<protein>
    <recommendedName>
        <fullName evidence="11">Major facilitator superfamily (MFS) profile domain-containing protein</fullName>
    </recommendedName>
</protein>
<dbReference type="SUPFAM" id="SSF103473">
    <property type="entry name" value="MFS general substrate transporter"/>
    <property type="match status" value="1"/>
</dbReference>
<feature type="domain" description="Major facilitator superfamily (MFS) profile" evidence="11">
    <location>
        <begin position="39"/>
        <end position="145"/>
    </location>
</feature>
<dbReference type="InterPro" id="IPR020846">
    <property type="entry name" value="MFS_dom"/>
</dbReference>
<dbReference type="InterPro" id="IPR050549">
    <property type="entry name" value="MFS_Trehalose_Transporter"/>
</dbReference>
<keyword evidence="7 10" id="KW-0472">Membrane</keyword>
<dbReference type="InterPro" id="IPR005828">
    <property type="entry name" value="MFS_sugar_transport-like"/>
</dbReference>
<dbReference type="Pfam" id="PF00083">
    <property type="entry name" value="Sugar_tr"/>
    <property type="match status" value="1"/>
</dbReference>
<evidence type="ECO:0000256" key="1">
    <source>
        <dbReference type="ARBA" id="ARBA00004141"/>
    </source>
</evidence>
<dbReference type="PROSITE" id="PS50850">
    <property type="entry name" value="MFS"/>
    <property type="match status" value="1"/>
</dbReference>
<gene>
    <name evidence="12" type="ORF">RHGRI_021222</name>
</gene>
<dbReference type="PROSITE" id="PS00216">
    <property type="entry name" value="SUGAR_TRANSPORT_1"/>
    <property type="match status" value="1"/>
</dbReference>
<keyword evidence="3" id="KW-0813">Transport</keyword>
<comment type="similarity">
    <text evidence="2">Belongs to the major facilitator superfamily. Sugar transporter (TC 2.A.1.1) family.</text>
</comment>
<dbReference type="PANTHER" id="PTHR48021">
    <property type="match status" value="1"/>
</dbReference>
<proteinExistence type="inferred from homology"/>
<organism evidence="12 13">
    <name type="scientific">Rhododendron griersonianum</name>
    <dbReference type="NCBI Taxonomy" id="479676"/>
    <lineage>
        <taxon>Eukaryota</taxon>
        <taxon>Viridiplantae</taxon>
        <taxon>Streptophyta</taxon>
        <taxon>Embryophyta</taxon>
        <taxon>Tracheophyta</taxon>
        <taxon>Spermatophyta</taxon>
        <taxon>Magnoliopsida</taxon>
        <taxon>eudicotyledons</taxon>
        <taxon>Gunneridae</taxon>
        <taxon>Pentapetalae</taxon>
        <taxon>asterids</taxon>
        <taxon>Ericales</taxon>
        <taxon>Ericaceae</taxon>
        <taxon>Ericoideae</taxon>
        <taxon>Rhodoreae</taxon>
        <taxon>Rhododendron</taxon>
    </lineage>
</organism>
<name>A0AAV6JLB8_9ERIC</name>
<dbReference type="GO" id="GO:0016020">
    <property type="term" value="C:membrane"/>
    <property type="evidence" value="ECO:0007669"/>
    <property type="project" value="UniProtKB-SubCell"/>
</dbReference>
<accession>A0AAV6JLB8</accession>
<evidence type="ECO:0000256" key="8">
    <source>
        <dbReference type="ARBA" id="ARBA00044504"/>
    </source>
</evidence>
<feature type="compositionally biased region" description="Low complexity" evidence="9">
    <location>
        <begin position="13"/>
        <end position="29"/>
    </location>
</feature>
<sequence>MERGGGIEDGQTSIPLLLSENPSESSDSSSPATAVVVLSTLVAVFGSYVFGSAVGYSSPAQSGMMDDLGLSVAEYSVFGSISTVGAMLGAVMSGKLADLFGRRGTMGFAEVFCIIGWLGIVLAKAMCSNKDNTFSMLFHCLFKGI</sequence>
<keyword evidence="4" id="KW-0762">Sugar transport</keyword>
<feature type="transmembrane region" description="Helical" evidence="10">
    <location>
        <begin position="104"/>
        <end position="123"/>
    </location>
</feature>
<dbReference type="InterPro" id="IPR005829">
    <property type="entry name" value="Sugar_transporter_CS"/>
</dbReference>
<evidence type="ECO:0000256" key="3">
    <source>
        <dbReference type="ARBA" id="ARBA00022448"/>
    </source>
</evidence>
<feature type="region of interest" description="Disordered" evidence="9">
    <location>
        <begin position="1"/>
        <end position="29"/>
    </location>
</feature>
<dbReference type="AlphaFoldDB" id="A0AAV6JLB8"/>
<evidence type="ECO:0000313" key="12">
    <source>
        <dbReference type="EMBL" id="KAG5541312.1"/>
    </source>
</evidence>
<comment type="caution">
    <text evidence="12">The sequence shown here is derived from an EMBL/GenBank/DDBJ whole genome shotgun (WGS) entry which is preliminary data.</text>
</comment>
<evidence type="ECO:0000256" key="6">
    <source>
        <dbReference type="ARBA" id="ARBA00022989"/>
    </source>
</evidence>
<dbReference type="GO" id="GO:0022857">
    <property type="term" value="F:transmembrane transporter activity"/>
    <property type="evidence" value="ECO:0007669"/>
    <property type="project" value="InterPro"/>
</dbReference>
<dbReference type="EMBL" id="JACTNZ010000007">
    <property type="protein sequence ID" value="KAG5541312.1"/>
    <property type="molecule type" value="Genomic_DNA"/>
</dbReference>
<dbReference type="Proteomes" id="UP000823749">
    <property type="component" value="Chromosome 7"/>
</dbReference>
<evidence type="ECO:0000256" key="2">
    <source>
        <dbReference type="ARBA" id="ARBA00010992"/>
    </source>
</evidence>
<comment type="similarity">
    <text evidence="8">Belongs to the major facilitator superfamily. Phosphate:H(+) symporter (TC 2.A.1.9) family.</text>
</comment>
<dbReference type="PANTHER" id="PTHR48021:SF25">
    <property type="entry name" value="SUGAR TRANSPORTER ERD6-LIKE 5"/>
    <property type="match status" value="1"/>
</dbReference>
<evidence type="ECO:0000256" key="10">
    <source>
        <dbReference type="SAM" id="Phobius"/>
    </source>
</evidence>
<evidence type="ECO:0000256" key="4">
    <source>
        <dbReference type="ARBA" id="ARBA00022597"/>
    </source>
</evidence>
<dbReference type="InterPro" id="IPR036259">
    <property type="entry name" value="MFS_trans_sf"/>
</dbReference>
<keyword evidence="13" id="KW-1185">Reference proteome</keyword>
<feature type="transmembrane region" description="Helical" evidence="10">
    <location>
        <begin position="32"/>
        <end position="56"/>
    </location>
</feature>
<dbReference type="Gene3D" id="1.20.1250.20">
    <property type="entry name" value="MFS general substrate transporter like domains"/>
    <property type="match status" value="1"/>
</dbReference>
<evidence type="ECO:0000256" key="7">
    <source>
        <dbReference type="ARBA" id="ARBA00023136"/>
    </source>
</evidence>
<keyword evidence="6 10" id="KW-1133">Transmembrane helix</keyword>
<evidence type="ECO:0000256" key="5">
    <source>
        <dbReference type="ARBA" id="ARBA00022692"/>
    </source>
</evidence>
<evidence type="ECO:0000259" key="11">
    <source>
        <dbReference type="PROSITE" id="PS50850"/>
    </source>
</evidence>
<evidence type="ECO:0000256" key="9">
    <source>
        <dbReference type="SAM" id="MobiDB-lite"/>
    </source>
</evidence>
<feature type="transmembrane region" description="Helical" evidence="10">
    <location>
        <begin position="68"/>
        <end position="92"/>
    </location>
</feature>
<evidence type="ECO:0000313" key="13">
    <source>
        <dbReference type="Proteomes" id="UP000823749"/>
    </source>
</evidence>
<reference evidence="12" key="1">
    <citation type="submission" date="2020-08" db="EMBL/GenBank/DDBJ databases">
        <title>Plant Genome Project.</title>
        <authorList>
            <person name="Zhang R.-G."/>
        </authorList>
    </citation>
    <scope>NUCLEOTIDE SEQUENCE</scope>
    <source>
        <strain evidence="12">WSP0</strain>
        <tissue evidence="12">Leaf</tissue>
    </source>
</reference>